<dbReference type="EMBL" id="WAEL01000002">
    <property type="protein sequence ID" value="NID09665.1"/>
    <property type="molecule type" value="Genomic_DNA"/>
</dbReference>
<evidence type="ECO:0000313" key="2">
    <source>
        <dbReference type="EMBL" id="NID09665.1"/>
    </source>
</evidence>
<keyword evidence="3" id="KW-1185">Reference proteome</keyword>
<gene>
    <name evidence="2" type="ORF">F7231_05740</name>
</gene>
<dbReference type="PROSITE" id="PS50042">
    <property type="entry name" value="CNMP_BINDING_3"/>
    <property type="match status" value="1"/>
</dbReference>
<dbReference type="SUPFAM" id="SSF51206">
    <property type="entry name" value="cAMP-binding domain-like"/>
    <property type="match status" value="1"/>
</dbReference>
<accession>A0ABX0QBF2</accession>
<dbReference type="Pfam" id="PF00027">
    <property type="entry name" value="cNMP_binding"/>
    <property type="match status" value="1"/>
</dbReference>
<organism evidence="2 3">
    <name type="scientific">Fibrivirga algicola</name>
    <dbReference type="NCBI Taxonomy" id="2950420"/>
    <lineage>
        <taxon>Bacteria</taxon>
        <taxon>Pseudomonadati</taxon>
        <taxon>Bacteroidota</taxon>
        <taxon>Cytophagia</taxon>
        <taxon>Cytophagales</taxon>
        <taxon>Spirosomataceae</taxon>
        <taxon>Fibrivirga</taxon>
    </lineage>
</organism>
<comment type="caution">
    <text evidence="2">The sequence shown here is derived from an EMBL/GenBank/DDBJ whole genome shotgun (WGS) entry which is preliminary data.</text>
</comment>
<reference evidence="3" key="2">
    <citation type="submission" date="2023-07" db="EMBL/GenBank/DDBJ databases">
        <authorList>
            <person name="Jung D.-H."/>
        </authorList>
    </citation>
    <scope>NUCLEOTIDE SEQUENCE [LARGE SCALE GENOMIC DNA]</scope>
    <source>
        <strain evidence="3">JA-25</strain>
    </source>
</reference>
<dbReference type="Gene3D" id="2.60.120.10">
    <property type="entry name" value="Jelly Rolls"/>
    <property type="match status" value="1"/>
</dbReference>
<dbReference type="InterPro" id="IPR000595">
    <property type="entry name" value="cNMP-bd_dom"/>
</dbReference>
<dbReference type="Proteomes" id="UP000606008">
    <property type="component" value="Unassembled WGS sequence"/>
</dbReference>
<reference evidence="3" key="1">
    <citation type="submission" date="2019-09" db="EMBL/GenBank/DDBJ databases">
        <authorList>
            <person name="Jung D.-H."/>
        </authorList>
    </citation>
    <scope>NUCLEOTIDE SEQUENCE [LARGE SCALE GENOMIC DNA]</scope>
    <source>
        <strain evidence="3">JA-25</strain>
    </source>
</reference>
<name>A0ABX0QBF2_9BACT</name>
<dbReference type="CDD" id="cd00038">
    <property type="entry name" value="CAP_ED"/>
    <property type="match status" value="1"/>
</dbReference>
<dbReference type="SMART" id="SM00100">
    <property type="entry name" value="cNMP"/>
    <property type="match status" value="1"/>
</dbReference>
<evidence type="ECO:0000259" key="1">
    <source>
        <dbReference type="PROSITE" id="PS50042"/>
    </source>
</evidence>
<feature type="domain" description="Cyclic nucleotide-binding" evidence="1">
    <location>
        <begin position="18"/>
        <end position="121"/>
    </location>
</feature>
<dbReference type="InterPro" id="IPR014710">
    <property type="entry name" value="RmlC-like_jellyroll"/>
</dbReference>
<evidence type="ECO:0000313" key="3">
    <source>
        <dbReference type="Proteomes" id="UP000606008"/>
    </source>
</evidence>
<dbReference type="InterPro" id="IPR018490">
    <property type="entry name" value="cNMP-bd_dom_sf"/>
</dbReference>
<sequence length="199" mass="22882">MIDALSQAALRLRQQISYFAPLTDDEWNALVPHLSIRTFRKHQCLIQQGEMASQVAFVLDGLFRQFYMKDGDERTTYFFLDDQLVGAYMSCVTGQPSLVTIEALSDSTCLAFPYTALTTLFSQYDGWQLFGRRFAEYIMVSLEERMVGLLTRSPEERYLDLLTGNQRALLQKVPQHYIANYLGITPVSLSRIRNRVSQK</sequence>
<protein>
    <submittedName>
        <fullName evidence="2">Crp/Fnr family transcriptional regulator</fullName>
    </submittedName>
</protein>
<proteinExistence type="predicted"/>